<dbReference type="PANTHER" id="PTHR43649">
    <property type="entry name" value="ARABINOSE-BINDING PROTEIN-RELATED"/>
    <property type="match status" value="1"/>
</dbReference>
<evidence type="ECO:0000313" key="5">
    <source>
        <dbReference type="EMBL" id="RKS77554.1"/>
    </source>
</evidence>
<organism evidence="5 6">
    <name type="scientific">Motilibacter peucedani</name>
    <dbReference type="NCBI Taxonomy" id="598650"/>
    <lineage>
        <taxon>Bacteria</taxon>
        <taxon>Bacillati</taxon>
        <taxon>Actinomycetota</taxon>
        <taxon>Actinomycetes</taxon>
        <taxon>Motilibacterales</taxon>
        <taxon>Motilibacteraceae</taxon>
        <taxon>Motilibacter</taxon>
    </lineage>
</organism>
<reference evidence="5 6" key="1">
    <citation type="submission" date="2018-10" db="EMBL/GenBank/DDBJ databases">
        <title>Genomic Encyclopedia of Archaeal and Bacterial Type Strains, Phase II (KMG-II): from individual species to whole genera.</title>
        <authorList>
            <person name="Goeker M."/>
        </authorList>
    </citation>
    <scope>NUCLEOTIDE SEQUENCE [LARGE SCALE GENOMIC DNA]</scope>
    <source>
        <strain evidence="5 6">RP-AC37</strain>
    </source>
</reference>
<dbReference type="AlphaFoldDB" id="A0A420XRR3"/>
<proteinExistence type="inferred from homology"/>
<dbReference type="SUPFAM" id="SSF53850">
    <property type="entry name" value="Periplasmic binding protein-like II"/>
    <property type="match status" value="1"/>
</dbReference>
<dbReference type="Gene3D" id="3.40.190.10">
    <property type="entry name" value="Periplasmic binding protein-like II"/>
    <property type="match status" value="2"/>
</dbReference>
<dbReference type="Proteomes" id="UP000281955">
    <property type="component" value="Unassembled WGS sequence"/>
</dbReference>
<dbReference type="InterPro" id="IPR050490">
    <property type="entry name" value="Bact_solute-bd_prot1"/>
</dbReference>
<dbReference type="EMBL" id="RBWV01000010">
    <property type="protein sequence ID" value="RKS77554.1"/>
    <property type="molecule type" value="Genomic_DNA"/>
</dbReference>
<feature type="region of interest" description="Disordered" evidence="3">
    <location>
        <begin position="28"/>
        <end position="49"/>
    </location>
</feature>
<dbReference type="RefSeq" id="WP_121192579.1">
    <property type="nucleotide sequence ID" value="NZ_RBWV01000010.1"/>
</dbReference>
<comment type="similarity">
    <text evidence="1">Belongs to the bacterial solute-binding protein 1 family.</text>
</comment>
<keyword evidence="4" id="KW-0732">Signal</keyword>
<evidence type="ECO:0000256" key="4">
    <source>
        <dbReference type="SAM" id="SignalP"/>
    </source>
</evidence>
<evidence type="ECO:0000256" key="3">
    <source>
        <dbReference type="SAM" id="MobiDB-lite"/>
    </source>
</evidence>
<feature type="chain" id="PRO_5038817145" evidence="4">
    <location>
        <begin position="25"/>
        <end position="466"/>
    </location>
</feature>
<keyword evidence="6" id="KW-1185">Reference proteome</keyword>
<evidence type="ECO:0000256" key="2">
    <source>
        <dbReference type="ARBA" id="ARBA00022448"/>
    </source>
</evidence>
<dbReference type="PANTHER" id="PTHR43649:SF29">
    <property type="entry name" value="OSMOPROTECTIVE COMPOUNDS-BINDING PROTEIN GGTB"/>
    <property type="match status" value="1"/>
</dbReference>
<dbReference type="InParanoid" id="A0A420XRR3"/>
<evidence type="ECO:0000313" key="6">
    <source>
        <dbReference type="Proteomes" id="UP000281955"/>
    </source>
</evidence>
<gene>
    <name evidence="5" type="ORF">CLV35_1243</name>
</gene>
<name>A0A420XRR3_9ACTN</name>
<accession>A0A420XRR3</accession>
<keyword evidence="2" id="KW-0813">Transport</keyword>
<feature type="signal peptide" evidence="4">
    <location>
        <begin position="1"/>
        <end position="24"/>
    </location>
</feature>
<evidence type="ECO:0000256" key="1">
    <source>
        <dbReference type="ARBA" id="ARBA00008520"/>
    </source>
</evidence>
<sequence length="466" mass="49398">MSKRTLRHGGVVVASLALALTACGGSSGGGSDASAPAGSTGASAAAGSDVKDGLDCTPYKAFGDLKGKQVSIYTSIVAPEDQPQIDSYKPFEACTGVKVNYEGNKAFENQLQVRIAGGNAPDIAYIPQPGLLQKVVATGKAIAAPQQVSDNVDKYFGKDWRAYGSVDGKLYAAPLGANVKSFVWYSPKAFEDKGYTVPTTWDEMTALSDKIAADNPDDKPWCVGFGSGDATGWPGTDWLEDVLLRTAGADVYDKWVNHTIPFNDPQVATALAKVGSIIKNPKYVNGGLGDVKSIATTEFSEAGQPILDGGCWMHRQASFYAANWPKGTDISEHGDVYAFYLPPIDPSKGKPVLGAGEFVASFRDAPEVSAFRTYLSSPEWANIKAKLSSGWVSANKGADIANFKNPIDALSVKILQDPNTVFRFDGSDQMPAAVGAGSFWKGMTDWITGKSDSATLADIEKTWPKS</sequence>
<dbReference type="PROSITE" id="PS51257">
    <property type="entry name" value="PROKAR_LIPOPROTEIN"/>
    <property type="match status" value="1"/>
</dbReference>
<protein>
    <submittedName>
        <fullName evidence="5">Alpha-glucoside transport system substrate-binding protein</fullName>
    </submittedName>
</protein>
<dbReference type="OrthoDB" id="8663148at2"/>
<feature type="compositionally biased region" description="Low complexity" evidence="3">
    <location>
        <begin position="32"/>
        <end position="48"/>
    </location>
</feature>
<comment type="caution">
    <text evidence="5">The sequence shown here is derived from an EMBL/GenBank/DDBJ whole genome shotgun (WGS) entry which is preliminary data.</text>
</comment>